<proteinExistence type="predicted"/>
<evidence type="ECO:0000256" key="3">
    <source>
        <dbReference type="ARBA" id="ARBA00022777"/>
    </source>
</evidence>
<reference evidence="7" key="1">
    <citation type="submission" date="2021-08" db="EMBL/GenBank/DDBJ databases">
        <authorList>
            <person name="Stevens D.C."/>
        </authorList>
    </citation>
    <scope>NUCLEOTIDE SEQUENCE</scope>
    <source>
        <strain evidence="7">DSM 53165</strain>
    </source>
</reference>
<feature type="domain" description="Protein kinase" evidence="6">
    <location>
        <begin position="14"/>
        <end position="278"/>
    </location>
</feature>
<dbReference type="Pfam" id="PF00069">
    <property type="entry name" value="Pkinase"/>
    <property type="match status" value="1"/>
</dbReference>
<dbReference type="CDD" id="cd14014">
    <property type="entry name" value="STKc_PknB_like"/>
    <property type="match status" value="1"/>
</dbReference>
<gene>
    <name evidence="7" type="ORF">K7C98_36045</name>
</gene>
<organism evidence="7 8">
    <name type="scientific">Nannocystis pusilla</name>
    <dbReference type="NCBI Taxonomy" id="889268"/>
    <lineage>
        <taxon>Bacteria</taxon>
        <taxon>Pseudomonadati</taxon>
        <taxon>Myxococcota</taxon>
        <taxon>Polyangia</taxon>
        <taxon>Nannocystales</taxon>
        <taxon>Nannocystaceae</taxon>
        <taxon>Nannocystis</taxon>
    </lineage>
</organism>
<evidence type="ECO:0000313" key="7">
    <source>
        <dbReference type="EMBL" id="MBZ5714675.1"/>
    </source>
</evidence>
<keyword evidence="1" id="KW-0808">Transferase</keyword>
<accession>A0ABS7U2B5</accession>
<keyword evidence="7" id="KW-0723">Serine/threonine-protein kinase</keyword>
<dbReference type="Proteomes" id="UP001139031">
    <property type="component" value="Unassembled WGS sequence"/>
</dbReference>
<evidence type="ECO:0000256" key="2">
    <source>
        <dbReference type="ARBA" id="ARBA00022741"/>
    </source>
</evidence>
<feature type="region of interest" description="Disordered" evidence="5">
    <location>
        <begin position="367"/>
        <end position="445"/>
    </location>
</feature>
<dbReference type="PANTHER" id="PTHR43289:SF6">
    <property type="entry name" value="SERINE_THREONINE-PROTEIN KINASE NEKL-3"/>
    <property type="match status" value="1"/>
</dbReference>
<feature type="compositionally biased region" description="Pro residues" evidence="5">
    <location>
        <begin position="376"/>
        <end position="406"/>
    </location>
</feature>
<evidence type="ECO:0000256" key="5">
    <source>
        <dbReference type="SAM" id="MobiDB-lite"/>
    </source>
</evidence>
<dbReference type="InterPro" id="IPR008271">
    <property type="entry name" value="Ser/Thr_kinase_AS"/>
</dbReference>
<evidence type="ECO:0000313" key="8">
    <source>
        <dbReference type="Proteomes" id="UP001139031"/>
    </source>
</evidence>
<dbReference type="PROSITE" id="PS50011">
    <property type="entry name" value="PROTEIN_KINASE_DOM"/>
    <property type="match status" value="1"/>
</dbReference>
<dbReference type="PANTHER" id="PTHR43289">
    <property type="entry name" value="MITOGEN-ACTIVATED PROTEIN KINASE KINASE KINASE 20-RELATED"/>
    <property type="match status" value="1"/>
</dbReference>
<dbReference type="GO" id="GO:0004674">
    <property type="term" value="F:protein serine/threonine kinase activity"/>
    <property type="evidence" value="ECO:0007669"/>
    <property type="project" value="UniProtKB-KW"/>
</dbReference>
<dbReference type="InterPro" id="IPR000719">
    <property type="entry name" value="Prot_kinase_dom"/>
</dbReference>
<dbReference type="EMBL" id="JAIRAU010000049">
    <property type="protein sequence ID" value="MBZ5714675.1"/>
    <property type="molecule type" value="Genomic_DNA"/>
</dbReference>
<dbReference type="SUPFAM" id="SSF56112">
    <property type="entry name" value="Protein kinase-like (PK-like)"/>
    <property type="match status" value="1"/>
</dbReference>
<dbReference type="InterPro" id="IPR011009">
    <property type="entry name" value="Kinase-like_dom_sf"/>
</dbReference>
<dbReference type="RefSeq" id="WP_224196409.1">
    <property type="nucleotide sequence ID" value="NZ_JAIRAU010000049.1"/>
</dbReference>
<feature type="compositionally biased region" description="Low complexity" evidence="5">
    <location>
        <begin position="414"/>
        <end position="425"/>
    </location>
</feature>
<dbReference type="SMART" id="SM00220">
    <property type="entry name" value="S_TKc"/>
    <property type="match status" value="1"/>
</dbReference>
<sequence>MSQHETGRLVAARYRLERVLAQGGMGSIWVARHLQLDVDIAIKFMAPEFASSPDLRARFEREAKAAAMLKSPHAVQVHDYGIEDGAPYIVMELLEGEDLSARLAREERLSLPATRRIVEDVGKALRRAHEIGLIHRDMKPANIFLARQAGEEVVKIVDFGIAKSTGVLDADQPTQAGAVLGSPRYMSPEQVRSSAQVDHRTDLWSLGVIAFRCLTGRLPFPGGEVGEVFVAICTAPIPRASEVAPDLGPEVDRFFERALTRDVEQRFQSAAELVEAFAALPGAHDGAPGAGVQAWRGAGSDARMSGAEAEFLPTLPASGTLVPASDPRPDRRGRVALVIVGGVAALGLLISLYRRAPAPIAEPAPAEASATATISPPAPPAAEPPASPPAATPASPEPAPAAPPSAPADKRARPAGAAKPAPSSAKSRRSGAARTNRSDDLLKHM</sequence>
<keyword evidence="2" id="KW-0547">Nucleotide-binding</keyword>
<evidence type="ECO:0000256" key="4">
    <source>
        <dbReference type="ARBA" id="ARBA00022840"/>
    </source>
</evidence>
<name>A0ABS7U2B5_9BACT</name>
<protein>
    <submittedName>
        <fullName evidence="7">Serine/threonine protein kinase</fullName>
    </submittedName>
</protein>
<dbReference type="Gene3D" id="3.30.200.20">
    <property type="entry name" value="Phosphorylase Kinase, domain 1"/>
    <property type="match status" value="1"/>
</dbReference>
<evidence type="ECO:0000256" key="1">
    <source>
        <dbReference type="ARBA" id="ARBA00022679"/>
    </source>
</evidence>
<evidence type="ECO:0000259" key="6">
    <source>
        <dbReference type="PROSITE" id="PS50011"/>
    </source>
</evidence>
<dbReference type="PROSITE" id="PS00108">
    <property type="entry name" value="PROTEIN_KINASE_ST"/>
    <property type="match status" value="1"/>
</dbReference>
<dbReference type="Gene3D" id="1.10.510.10">
    <property type="entry name" value="Transferase(Phosphotransferase) domain 1"/>
    <property type="match status" value="1"/>
</dbReference>
<comment type="caution">
    <text evidence="7">The sequence shown here is derived from an EMBL/GenBank/DDBJ whole genome shotgun (WGS) entry which is preliminary data.</text>
</comment>
<keyword evidence="8" id="KW-1185">Reference proteome</keyword>
<keyword evidence="4" id="KW-0067">ATP-binding</keyword>
<keyword evidence="3 7" id="KW-0418">Kinase</keyword>
<feature type="compositionally biased region" description="Basic and acidic residues" evidence="5">
    <location>
        <begin position="436"/>
        <end position="445"/>
    </location>
</feature>